<evidence type="ECO:0000256" key="1">
    <source>
        <dbReference type="ARBA" id="ARBA00022729"/>
    </source>
</evidence>
<feature type="compositionally biased region" description="Low complexity" evidence="2">
    <location>
        <begin position="28"/>
        <end position="60"/>
    </location>
</feature>
<evidence type="ECO:0000259" key="4">
    <source>
        <dbReference type="Pfam" id="PF02608"/>
    </source>
</evidence>
<dbReference type="Gene3D" id="3.40.50.2300">
    <property type="match status" value="2"/>
</dbReference>
<keyword evidence="1 3" id="KW-0732">Signal</keyword>
<feature type="region of interest" description="Disordered" evidence="2">
    <location>
        <begin position="28"/>
        <end position="61"/>
    </location>
</feature>
<dbReference type="GO" id="GO:0005886">
    <property type="term" value="C:plasma membrane"/>
    <property type="evidence" value="ECO:0007669"/>
    <property type="project" value="InterPro"/>
</dbReference>
<reference evidence="5 6" key="1">
    <citation type="submission" date="2020-08" db="EMBL/GenBank/DDBJ databases">
        <title>Cohnella phylogeny.</title>
        <authorList>
            <person name="Dunlap C."/>
        </authorList>
    </citation>
    <scope>NUCLEOTIDE SEQUENCE [LARGE SCALE GENOMIC DNA]</scope>
    <source>
        <strain evidence="5 6">DSM 25241</strain>
    </source>
</reference>
<dbReference type="PANTHER" id="PTHR43208">
    <property type="entry name" value="ABC TRANSPORTER SUBSTRATE-BINDING PROTEIN"/>
    <property type="match status" value="1"/>
</dbReference>
<dbReference type="AlphaFoldDB" id="A0A841T1C6"/>
<keyword evidence="6" id="KW-1185">Reference proteome</keyword>
<gene>
    <name evidence="5" type="ORF">H7B67_21235</name>
</gene>
<proteinExistence type="predicted"/>
<dbReference type="PROSITE" id="PS51257">
    <property type="entry name" value="PROKAR_LIPOPROTEIN"/>
    <property type="match status" value="1"/>
</dbReference>
<dbReference type="CDD" id="cd19963">
    <property type="entry name" value="PBP1_BMP-like"/>
    <property type="match status" value="1"/>
</dbReference>
<sequence>MKRVKRSWSLSLVLAFLMVAVLSACGSNNNNESASESPSPSESAPASSAAASESPSASASGNGIANPRVAFVYIGPPGDGGWTYQHDQGRLYMEKELGIKSDTVENVPEGADAERIMSDLAQNHDIIFATSFGYMDWTLNVAKKFPNVKFEHAGGYKTNDNMATYFGKNWEASYLSGIAAGKTTKNNTLGYIAAFPIPELVYNINAFTLGAQSVNPDIKVNVVWSNTWFDPTAERNAAISLLDKGADVLLAYQDSPAALQAAAEKGKMAGGNDSDMTRYAPEAYLTNPVWNWGPYYVKKVKALMDGTWTNDQYLGSFQDGMVDIAPVGVNVPADAKTLIEETRTKFVNGELNVFTGPIVDQSGTEKVAAGQSLTDAEILEMNWFVKGVEGTIPN</sequence>
<dbReference type="Pfam" id="PF02608">
    <property type="entry name" value="Bmp"/>
    <property type="match status" value="1"/>
</dbReference>
<comment type="caution">
    <text evidence="5">The sequence shown here is derived from an EMBL/GenBank/DDBJ whole genome shotgun (WGS) entry which is preliminary data.</text>
</comment>
<evidence type="ECO:0000256" key="3">
    <source>
        <dbReference type="SAM" id="SignalP"/>
    </source>
</evidence>
<organism evidence="5 6">
    <name type="scientific">Cohnella thailandensis</name>
    <dbReference type="NCBI Taxonomy" id="557557"/>
    <lineage>
        <taxon>Bacteria</taxon>
        <taxon>Bacillati</taxon>
        <taxon>Bacillota</taxon>
        <taxon>Bacilli</taxon>
        <taxon>Bacillales</taxon>
        <taxon>Paenibacillaceae</taxon>
        <taxon>Cohnella</taxon>
    </lineage>
</organism>
<dbReference type="InterPro" id="IPR052910">
    <property type="entry name" value="ABC-Purine-Binding"/>
</dbReference>
<feature type="domain" description="ABC transporter substrate-binding protein PnrA-like" evidence="4">
    <location>
        <begin position="68"/>
        <end position="344"/>
    </location>
</feature>
<dbReference type="RefSeq" id="WP_185121868.1">
    <property type="nucleotide sequence ID" value="NZ_JACJVQ010000019.1"/>
</dbReference>
<dbReference type="Proteomes" id="UP000535838">
    <property type="component" value="Unassembled WGS sequence"/>
</dbReference>
<protein>
    <submittedName>
        <fullName evidence="5">BMP family ABC transporter substrate-binding protein</fullName>
    </submittedName>
</protein>
<evidence type="ECO:0000256" key="2">
    <source>
        <dbReference type="SAM" id="MobiDB-lite"/>
    </source>
</evidence>
<feature type="chain" id="PRO_5039607605" evidence="3">
    <location>
        <begin position="27"/>
        <end position="394"/>
    </location>
</feature>
<feature type="signal peptide" evidence="3">
    <location>
        <begin position="1"/>
        <end position="26"/>
    </location>
</feature>
<evidence type="ECO:0000313" key="6">
    <source>
        <dbReference type="Proteomes" id="UP000535838"/>
    </source>
</evidence>
<accession>A0A841T1C6</accession>
<dbReference type="EMBL" id="JACJVQ010000019">
    <property type="protein sequence ID" value="MBB6636656.1"/>
    <property type="molecule type" value="Genomic_DNA"/>
</dbReference>
<name>A0A841T1C6_9BACL</name>
<dbReference type="PANTHER" id="PTHR43208:SF1">
    <property type="entry name" value="ABC TRANSPORTER SUBSTRATE-BINDING PROTEIN"/>
    <property type="match status" value="1"/>
</dbReference>
<evidence type="ECO:0000313" key="5">
    <source>
        <dbReference type="EMBL" id="MBB6636656.1"/>
    </source>
</evidence>
<dbReference type="InterPro" id="IPR003760">
    <property type="entry name" value="PnrA-like"/>
</dbReference>